<evidence type="ECO:0000256" key="1">
    <source>
        <dbReference type="ARBA" id="ARBA00004141"/>
    </source>
</evidence>
<dbReference type="GO" id="GO:0005886">
    <property type="term" value="C:plasma membrane"/>
    <property type="evidence" value="ECO:0007669"/>
    <property type="project" value="TreeGrafter"/>
</dbReference>
<keyword evidence="6 13" id="KW-1133">Transmembrane helix</keyword>
<evidence type="ECO:0000256" key="5">
    <source>
        <dbReference type="ARBA" id="ARBA00022692"/>
    </source>
</evidence>
<protein>
    <submittedName>
        <fullName evidence="15">Degenerin-like protein unc-105</fullName>
    </submittedName>
</protein>
<keyword evidence="9 13" id="KW-0472">Membrane</keyword>
<keyword evidence="8 12" id="KW-0406">Ion transport</keyword>
<sequence>MAGARSFGAIFFCVICVLIVYLQVSELYIQYGERRTRVSQQEIPDQDLEFPSITTCVDFWTNRTRLCEILPKNCSKKALTIVMYAFFQQSLQPALRNQSAFRPAELFECKLYSSDPTCSEIIDCAPHIQLSSFRRPIQMCYTLDLHRSGLSLKCGHLSTYGVDLLVSANPREALVLVRTERIPLIVLESGISPMTENIQIDLRRGFSHEIAMKQQVVKSLKAPYESNCRDYHAMGYQHIFNGYHSMESCLQDCFVRAELQACGCVSFGHEFIANMRHEICADIERGIEYCRDLVSNSSASANCFELCRKACREVRYDLRLARMSGMKDVDPAHRETSFQVVLRFATNSVEHLEYHPAISFEKVIAYLGGSLGACIGITIVQLLNGLVAGALAISHWLKRRFLTAA</sequence>
<dbReference type="Proteomes" id="UP000694867">
    <property type="component" value="Unplaced"/>
</dbReference>
<keyword evidence="11 12" id="KW-0407">Ion channel</keyword>
<feature type="transmembrane region" description="Helical" evidence="13">
    <location>
        <begin position="363"/>
        <end position="393"/>
    </location>
</feature>
<evidence type="ECO:0000256" key="13">
    <source>
        <dbReference type="SAM" id="Phobius"/>
    </source>
</evidence>
<evidence type="ECO:0000256" key="10">
    <source>
        <dbReference type="ARBA" id="ARBA00023201"/>
    </source>
</evidence>
<dbReference type="Gene3D" id="1.10.287.770">
    <property type="entry name" value="YojJ-like"/>
    <property type="match status" value="1"/>
</dbReference>
<feature type="transmembrane region" description="Helical" evidence="13">
    <location>
        <begin position="7"/>
        <end position="24"/>
    </location>
</feature>
<dbReference type="GO" id="GO:0015280">
    <property type="term" value="F:ligand-gated sodium channel activity"/>
    <property type="evidence" value="ECO:0007669"/>
    <property type="project" value="TreeGrafter"/>
</dbReference>
<dbReference type="GeneID" id="114828305"/>
<dbReference type="RefSeq" id="XP_028967746.1">
    <property type="nucleotide sequence ID" value="XM_029111913.1"/>
</dbReference>
<evidence type="ECO:0000256" key="7">
    <source>
        <dbReference type="ARBA" id="ARBA00023053"/>
    </source>
</evidence>
<dbReference type="PANTHER" id="PTHR11690:SF248">
    <property type="entry name" value="PICKPOCKET 17, ISOFORM A"/>
    <property type="match status" value="1"/>
</dbReference>
<dbReference type="PANTHER" id="PTHR11690">
    <property type="entry name" value="AMILORIDE-SENSITIVE SODIUM CHANNEL-RELATED"/>
    <property type="match status" value="1"/>
</dbReference>
<proteinExistence type="inferred from homology"/>
<evidence type="ECO:0000256" key="4">
    <source>
        <dbReference type="ARBA" id="ARBA00022461"/>
    </source>
</evidence>
<reference evidence="15" key="1">
    <citation type="submission" date="2025-08" db="UniProtKB">
        <authorList>
            <consortium name="RefSeq"/>
        </authorList>
    </citation>
    <scope>IDENTIFICATION</scope>
</reference>
<evidence type="ECO:0000256" key="9">
    <source>
        <dbReference type="ARBA" id="ARBA00023136"/>
    </source>
</evidence>
<keyword evidence="14" id="KW-1185">Reference proteome</keyword>
<evidence type="ECO:0000256" key="11">
    <source>
        <dbReference type="ARBA" id="ARBA00023303"/>
    </source>
</evidence>
<comment type="subcellular location">
    <subcellularLocation>
        <location evidence="1">Membrane</location>
        <topology evidence="1">Multi-pass membrane protein</topology>
    </subcellularLocation>
</comment>
<name>A0AAJ7SFF6_9ACAR</name>
<comment type="similarity">
    <text evidence="2 12">Belongs to the amiloride-sensitive sodium channel (TC 1.A.6) family.</text>
</comment>
<dbReference type="InterPro" id="IPR001873">
    <property type="entry name" value="ENaC"/>
</dbReference>
<keyword evidence="10 12" id="KW-0739">Sodium transport</keyword>
<dbReference type="Pfam" id="PF00858">
    <property type="entry name" value="ASC"/>
    <property type="match status" value="1"/>
</dbReference>
<evidence type="ECO:0000256" key="12">
    <source>
        <dbReference type="RuleBase" id="RU000679"/>
    </source>
</evidence>
<keyword evidence="4 12" id="KW-0894">Sodium channel</keyword>
<keyword evidence="7" id="KW-0915">Sodium</keyword>
<evidence type="ECO:0000256" key="3">
    <source>
        <dbReference type="ARBA" id="ARBA00022448"/>
    </source>
</evidence>
<evidence type="ECO:0000256" key="8">
    <source>
        <dbReference type="ARBA" id="ARBA00023065"/>
    </source>
</evidence>
<keyword evidence="3 12" id="KW-0813">Transport</keyword>
<dbReference type="KEGG" id="goe:114828305"/>
<evidence type="ECO:0000256" key="6">
    <source>
        <dbReference type="ARBA" id="ARBA00022989"/>
    </source>
</evidence>
<dbReference type="AlphaFoldDB" id="A0AAJ7SFF6"/>
<organism evidence="14 15">
    <name type="scientific">Galendromus occidentalis</name>
    <name type="common">western predatory mite</name>
    <dbReference type="NCBI Taxonomy" id="34638"/>
    <lineage>
        <taxon>Eukaryota</taxon>
        <taxon>Metazoa</taxon>
        <taxon>Ecdysozoa</taxon>
        <taxon>Arthropoda</taxon>
        <taxon>Chelicerata</taxon>
        <taxon>Arachnida</taxon>
        <taxon>Acari</taxon>
        <taxon>Parasitiformes</taxon>
        <taxon>Mesostigmata</taxon>
        <taxon>Gamasina</taxon>
        <taxon>Phytoseioidea</taxon>
        <taxon>Phytoseiidae</taxon>
        <taxon>Typhlodrominae</taxon>
        <taxon>Galendromus</taxon>
    </lineage>
</organism>
<accession>A0AAJ7SFF6</accession>
<gene>
    <name evidence="15" type="primary">LOC114828305</name>
</gene>
<evidence type="ECO:0000313" key="14">
    <source>
        <dbReference type="Proteomes" id="UP000694867"/>
    </source>
</evidence>
<evidence type="ECO:0000256" key="2">
    <source>
        <dbReference type="ARBA" id="ARBA00007193"/>
    </source>
</evidence>
<keyword evidence="5 12" id="KW-0812">Transmembrane</keyword>
<evidence type="ECO:0000313" key="15">
    <source>
        <dbReference type="RefSeq" id="XP_028967746.1"/>
    </source>
</evidence>